<dbReference type="AlphaFoldDB" id="A0A2M4DJG2"/>
<sequence>MRRRVRHTYAWCTGVLASDSIGVSLAATQRTTREGQVCAGSFLHPSSTSQPAAFNGGIGCKSLTMGSVRAIKLLSEDRMADGCHGEHMVCV</sequence>
<reference evidence="1" key="1">
    <citation type="submission" date="2018-01" db="EMBL/GenBank/DDBJ databases">
        <title>An insight into the sialome of Amazonian anophelines.</title>
        <authorList>
            <person name="Ribeiro J.M."/>
            <person name="Scarpassa V."/>
            <person name="Calvo E."/>
        </authorList>
    </citation>
    <scope>NUCLEOTIDE SEQUENCE</scope>
</reference>
<proteinExistence type="predicted"/>
<name>A0A2M4DJG2_ANODA</name>
<evidence type="ECO:0000313" key="1">
    <source>
        <dbReference type="EMBL" id="MBW77682.1"/>
    </source>
</evidence>
<dbReference type="EMBL" id="GGFL01013504">
    <property type="protein sequence ID" value="MBW77682.1"/>
    <property type="molecule type" value="Transcribed_RNA"/>
</dbReference>
<accession>A0A2M4DJG2</accession>
<protein>
    <submittedName>
        <fullName evidence="1">Putative secreted protein</fullName>
    </submittedName>
</protein>
<organism evidence="1">
    <name type="scientific">Anopheles darlingi</name>
    <name type="common">Mosquito</name>
    <dbReference type="NCBI Taxonomy" id="43151"/>
    <lineage>
        <taxon>Eukaryota</taxon>
        <taxon>Metazoa</taxon>
        <taxon>Ecdysozoa</taxon>
        <taxon>Arthropoda</taxon>
        <taxon>Hexapoda</taxon>
        <taxon>Insecta</taxon>
        <taxon>Pterygota</taxon>
        <taxon>Neoptera</taxon>
        <taxon>Endopterygota</taxon>
        <taxon>Diptera</taxon>
        <taxon>Nematocera</taxon>
        <taxon>Culicoidea</taxon>
        <taxon>Culicidae</taxon>
        <taxon>Anophelinae</taxon>
        <taxon>Anopheles</taxon>
    </lineage>
</organism>